<accession>A0A9D3W701</accession>
<keyword evidence="3" id="KW-1185">Reference proteome</keyword>
<comment type="caution">
    <text evidence="2">The sequence shown here is derived from an EMBL/GenBank/DDBJ whole genome shotgun (WGS) entry which is preliminary data.</text>
</comment>
<dbReference type="EMBL" id="JAIQCV010000003">
    <property type="protein sequence ID" value="KAH1114379.1"/>
    <property type="molecule type" value="Genomic_DNA"/>
</dbReference>
<dbReference type="AlphaFoldDB" id="A0A9D3W701"/>
<proteinExistence type="predicted"/>
<reference evidence="2 3" key="1">
    <citation type="journal article" date="2021" name="Plant Biotechnol. J.">
        <title>Multi-omics assisted identification of the key and species-specific regulatory components of drought-tolerant mechanisms in Gossypium stocksii.</title>
        <authorList>
            <person name="Yu D."/>
            <person name="Ke L."/>
            <person name="Zhang D."/>
            <person name="Wu Y."/>
            <person name="Sun Y."/>
            <person name="Mei J."/>
            <person name="Sun J."/>
            <person name="Sun Y."/>
        </authorList>
    </citation>
    <scope>NUCLEOTIDE SEQUENCE [LARGE SCALE GENOMIC DNA]</scope>
    <source>
        <strain evidence="3">cv. E1</strain>
        <tissue evidence="2">Leaf</tissue>
    </source>
</reference>
<dbReference type="Proteomes" id="UP000828251">
    <property type="component" value="Unassembled WGS sequence"/>
</dbReference>
<feature type="compositionally biased region" description="Basic and acidic residues" evidence="1">
    <location>
        <begin position="16"/>
        <end position="25"/>
    </location>
</feature>
<feature type="non-terminal residue" evidence="2">
    <location>
        <position position="53"/>
    </location>
</feature>
<protein>
    <submittedName>
        <fullName evidence="2">Uncharacterized protein</fullName>
    </submittedName>
</protein>
<organism evidence="2 3">
    <name type="scientific">Gossypium stocksii</name>
    <dbReference type="NCBI Taxonomy" id="47602"/>
    <lineage>
        <taxon>Eukaryota</taxon>
        <taxon>Viridiplantae</taxon>
        <taxon>Streptophyta</taxon>
        <taxon>Embryophyta</taxon>
        <taxon>Tracheophyta</taxon>
        <taxon>Spermatophyta</taxon>
        <taxon>Magnoliopsida</taxon>
        <taxon>eudicotyledons</taxon>
        <taxon>Gunneridae</taxon>
        <taxon>Pentapetalae</taxon>
        <taxon>rosids</taxon>
        <taxon>malvids</taxon>
        <taxon>Malvales</taxon>
        <taxon>Malvaceae</taxon>
        <taxon>Malvoideae</taxon>
        <taxon>Gossypium</taxon>
    </lineage>
</organism>
<name>A0A9D3W701_9ROSI</name>
<feature type="region of interest" description="Disordered" evidence="1">
    <location>
        <begin position="1"/>
        <end position="29"/>
    </location>
</feature>
<evidence type="ECO:0000313" key="2">
    <source>
        <dbReference type="EMBL" id="KAH1114379.1"/>
    </source>
</evidence>
<evidence type="ECO:0000313" key="3">
    <source>
        <dbReference type="Proteomes" id="UP000828251"/>
    </source>
</evidence>
<gene>
    <name evidence="2" type="ORF">J1N35_007757</name>
</gene>
<evidence type="ECO:0000256" key="1">
    <source>
        <dbReference type="SAM" id="MobiDB-lite"/>
    </source>
</evidence>
<sequence length="53" mass="5714">MVRLLEGISDSIDMDSESKQGHKEFPVSPDQEVKISLLTSGGDNLELGTEALP</sequence>